<proteinExistence type="predicted"/>
<accession>A0A1X7N6J4</accession>
<name>A0A1X7N6J4_9MICO</name>
<keyword evidence="2" id="KW-0238">DNA-binding</keyword>
<dbReference type="PROSITE" id="PS50995">
    <property type="entry name" value="HTH_MARR_2"/>
    <property type="match status" value="1"/>
</dbReference>
<dbReference type="Gene3D" id="1.10.10.10">
    <property type="entry name" value="Winged helix-like DNA-binding domain superfamily/Winged helix DNA-binding domain"/>
    <property type="match status" value="1"/>
</dbReference>
<dbReference type="GO" id="GO:0003677">
    <property type="term" value="F:DNA binding"/>
    <property type="evidence" value="ECO:0007669"/>
    <property type="project" value="UniProtKB-KW"/>
</dbReference>
<dbReference type="AlphaFoldDB" id="A0A1X7N6J4"/>
<dbReference type="PANTHER" id="PTHR33164:SF43">
    <property type="entry name" value="HTH-TYPE TRANSCRIPTIONAL REPRESSOR YETL"/>
    <property type="match status" value="1"/>
</dbReference>
<gene>
    <name evidence="2" type="ORF">SAMN06295885_0707</name>
</gene>
<reference evidence="3" key="1">
    <citation type="submission" date="2017-04" db="EMBL/GenBank/DDBJ databases">
        <authorList>
            <person name="Varghese N."/>
            <person name="Submissions S."/>
        </authorList>
    </citation>
    <scope>NUCLEOTIDE SEQUENCE [LARGE SCALE GENOMIC DNA]</scope>
    <source>
        <strain evidence="3">VKM Ac-2121</strain>
    </source>
</reference>
<evidence type="ECO:0000259" key="1">
    <source>
        <dbReference type="PROSITE" id="PS50995"/>
    </source>
</evidence>
<dbReference type="STRING" id="1891671.SAMN06295885_0707"/>
<dbReference type="PANTHER" id="PTHR33164">
    <property type="entry name" value="TRANSCRIPTIONAL REGULATOR, MARR FAMILY"/>
    <property type="match status" value="1"/>
</dbReference>
<dbReference type="InterPro" id="IPR036390">
    <property type="entry name" value="WH_DNA-bd_sf"/>
</dbReference>
<dbReference type="SMART" id="SM00347">
    <property type="entry name" value="HTH_MARR"/>
    <property type="match status" value="1"/>
</dbReference>
<dbReference type="InterPro" id="IPR039422">
    <property type="entry name" value="MarR/SlyA-like"/>
</dbReference>
<dbReference type="RefSeq" id="WP_129587877.1">
    <property type="nucleotide sequence ID" value="NZ_FXBM01000001.1"/>
</dbReference>
<evidence type="ECO:0000313" key="2">
    <source>
        <dbReference type="EMBL" id="SMH32202.1"/>
    </source>
</evidence>
<dbReference type="GO" id="GO:0006950">
    <property type="term" value="P:response to stress"/>
    <property type="evidence" value="ECO:0007669"/>
    <property type="project" value="TreeGrafter"/>
</dbReference>
<protein>
    <submittedName>
        <fullName evidence="2">DNA-binding transcriptional regulator, MarR family</fullName>
    </submittedName>
</protein>
<dbReference type="EMBL" id="FXBM01000001">
    <property type="protein sequence ID" value="SMH32202.1"/>
    <property type="molecule type" value="Genomic_DNA"/>
</dbReference>
<dbReference type="OrthoDB" id="3177763at2"/>
<organism evidence="2 3">
    <name type="scientific">Rathayibacter oskolensis</name>
    <dbReference type="NCBI Taxonomy" id="1891671"/>
    <lineage>
        <taxon>Bacteria</taxon>
        <taxon>Bacillati</taxon>
        <taxon>Actinomycetota</taxon>
        <taxon>Actinomycetes</taxon>
        <taxon>Micrococcales</taxon>
        <taxon>Microbacteriaceae</taxon>
        <taxon>Rathayibacter</taxon>
    </lineage>
</organism>
<dbReference type="InterPro" id="IPR000835">
    <property type="entry name" value="HTH_MarR-typ"/>
</dbReference>
<keyword evidence="3" id="KW-1185">Reference proteome</keyword>
<sequence length="153" mass="16324">MPPQLSVSRDDIDSIAAWTVIRAARELARMLAGELEAMDLTPVEFGVLAQLEAADGLSQADLARAVGVRPQSMTSLTSGLEKRRLISRGSEGGRGRHSRIRLTAGGRTLLAAAYPVVLASNRWFGEDPHRTDEVVAMLRPLLGGPGARTDGVP</sequence>
<evidence type="ECO:0000313" key="3">
    <source>
        <dbReference type="Proteomes" id="UP000193711"/>
    </source>
</evidence>
<feature type="domain" description="HTH marR-type" evidence="1">
    <location>
        <begin position="13"/>
        <end position="143"/>
    </location>
</feature>
<dbReference type="SUPFAM" id="SSF46785">
    <property type="entry name" value="Winged helix' DNA-binding domain"/>
    <property type="match status" value="1"/>
</dbReference>
<dbReference type="Proteomes" id="UP000193711">
    <property type="component" value="Unassembled WGS sequence"/>
</dbReference>
<dbReference type="GO" id="GO:0003700">
    <property type="term" value="F:DNA-binding transcription factor activity"/>
    <property type="evidence" value="ECO:0007669"/>
    <property type="project" value="InterPro"/>
</dbReference>
<dbReference type="InterPro" id="IPR036388">
    <property type="entry name" value="WH-like_DNA-bd_sf"/>
</dbReference>
<dbReference type="Pfam" id="PF12802">
    <property type="entry name" value="MarR_2"/>
    <property type="match status" value="1"/>
</dbReference>